<name>A0A9X5I5K0_9CYAN</name>
<keyword evidence="1" id="KW-1133">Transmembrane helix</keyword>
<feature type="transmembrane region" description="Helical" evidence="1">
    <location>
        <begin position="54"/>
        <end position="74"/>
    </location>
</feature>
<protein>
    <submittedName>
        <fullName evidence="2">Uncharacterized protein</fullName>
    </submittedName>
</protein>
<keyword evidence="1" id="KW-0472">Membrane</keyword>
<reference evidence="2 3" key="1">
    <citation type="journal article" date="2015" name="Genome Announc.">
        <title>Draft Genome Sequence of the Terrestrial Cyanobacterium Scytonema millei VB511283, Isolated from Eastern India.</title>
        <authorList>
            <person name="Sen D."/>
            <person name="Chandrababunaidu M.M."/>
            <person name="Singh D."/>
            <person name="Sanghi N."/>
            <person name="Ghorai A."/>
            <person name="Mishra G.P."/>
            <person name="Madduluri M."/>
            <person name="Adhikary S.P."/>
            <person name="Tripathy S."/>
        </authorList>
    </citation>
    <scope>NUCLEOTIDE SEQUENCE [LARGE SCALE GENOMIC DNA]</scope>
    <source>
        <strain evidence="2 3">VB511283</strain>
    </source>
</reference>
<accession>A0A9X5I5K0</accession>
<comment type="caution">
    <text evidence="2">The sequence shown here is derived from an EMBL/GenBank/DDBJ whole genome shotgun (WGS) entry which is preliminary data.</text>
</comment>
<dbReference type="EMBL" id="JTJC03000005">
    <property type="protein sequence ID" value="NHC36703.1"/>
    <property type="molecule type" value="Genomic_DNA"/>
</dbReference>
<gene>
    <name evidence="2" type="ORF">QH73_0019005</name>
</gene>
<keyword evidence="3" id="KW-1185">Reference proteome</keyword>
<dbReference type="Proteomes" id="UP000031532">
    <property type="component" value="Unassembled WGS sequence"/>
</dbReference>
<sequence length="87" mass="9793">MILFIIRRGMLSAESKHDLLIMLAAKPKPKLSTLLFFIAFSLAVPAFFNLKVCLPPAMFCFLLGSLVEGVEVVADKNQKHRDKRFKA</sequence>
<feature type="transmembrane region" description="Helical" evidence="1">
    <location>
        <begin position="31"/>
        <end position="48"/>
    </location>
</feature>
<dbReference type="AlphaFoldDB" id="A0A9X5I5K0"/>
<dbReference type="RefSeq" id="WP_015153745.1">
    <property type="nucleotide sequence ID" value="NZ_JTJC03000005.1"/>
</dbReference>
<evidence type="ECO:0000256" key="1">
    <source>
        <dbReference type="SAM" id="Phobius"/>
    </source>
</evidence>
<evidence type="ECO:0000313" key="2">
    <source>
        <dbReference type="EMBL" id="NHC36703.1"/>
    </source>
</evidence>
<organism evidence="2 3">
    <name type="scientific">Scytonema millei VB511283</name>
    <dbReference type="NCBI Taxonomy" id="1245923"/>
    <lineage>
        <taxon>Bacteria</taxon>
        <taxon>Bacillati</taxon>
        <taxon>Cyanobacteriota</taxon>
        <taxon>Cyanophyceae</taxon>
        <taxon>Nostocales</taxon>
        <taxon>Scytonemataceae</taxon>
        <taxon>Scytonema</taxon>
    </lineage>
</organism>
<evidence type="ECO:0000313" key="3">
    <source>
        <dbReference type="Proteomes" id="UP000031532"/>
    </source>
</evidence>
<dbReference type="OrthoDB" id="9900015at2"/>
<keyword evidence="1" id="KW-0812">Transmembrane</keyword>
<proteinExistence type="predicted"/>